<accession>A0ABS7ZVQ1</accession>
<protein>
    <submittedName>
        <fullName evidence="5">AraC family transcriptional regulator ligand-binding domain-containing protein</fullName>
    </submittedName>
</protein>
<dbReference type="Gene3D" id="1.10.10.60">
    <property type="entry name" value="Homeodomain-like"/>
    <property type="match status" value="1"/>
</dbReference>
<dbReference type="Pfam" id="PF12625">
    <property type="entry name" value="Arabinose_bd"/>
    <property type="match status" value="1"/>
</dbReference>
<comment type="caution">
    <text evidence="5">The sequence shown here is derived from an EMBL/GenBank/DDBJ whole genome shotgun (WGS) entry which is preliminary data.</text>
</comment>
<organism evidence="5 6">
    <name type="scientific">Thalassolituus marinus</name>
    <dbReference type="NCBI Taxonomy" id="671053"/>
    <lineage>
        <taxon>Bacteria</taxon>
        <taxon>Pseudomonadati</taxon>
        <taxon>Pseudomonadota</taxon>
        <taxon>Gammaproteobacteria</taxon>
        <taxon>Oceanospirillales</taxon>
        <taxon>Oceanospirillaceae</taxon>
        <taxon>Thalassolituus</taxon>
    </lineage>
</organism>
<keyword evidence="6" id="KW-1185">Reference proteome</keyword>
<dbReference type="Pfam" id="PF12833">
    <property type="entry name" value="HTH_18"/>
    <property type="match status" value="1"/>
</dbReference>
<dbReference type="InterPro" id="IPR032687">
    <property type="entry name" value="AraC-type_N"/>
</dbReference>
<dbReference type="SUPFAM" id="SSF46689">
    <property type="entry name" value="Homeodomain-like"/>
    <property type="match status" value="1"/>
</dbReference>
<evidence type="ECO:0000256" key="3">
    <source>
        <dbReference type="ARBA" id="ARBA00023163"/>
    </source>
</evidence>
<dbReference type="EMBL" id="JAEDAH010000104">
    <property type="protein sequence ID" value="MCA6065298.1"/>
    <property type="molecule type" value="Genomic_DNA"/>
</dbReference>
<evidence type="ECO:0000256" key="1">
    <source>
        <dbReference type="ARBA" id="ARBA00023015"/>
    </source>
</evidence>
<dbReference type="InterPro" id="IPR018060">
    <property type="entry name" value="HTH_AraC"/>
</dbReference>
<reference evidence="5 6" key="1">
    <citation type="submission" date="2020-12" db="EMBL/GenBank/DDBJ databases">
        <title>Novel Thalassolituus-related marine hydrocarbonoclastic bacteria mediated algae-derived hydrocarbons mineralization in twilight zone of the northern South China Sea.</title>
        <authorList>
            <person name="Dong C."/>
        </authorList>
    </citation>
    <scope>NUCLEOTIDE SEQUENCE [LARGE SCALE GENOMIC DNA]</scope>
    <source>
        <strain evidence="5 6">IMCC1826</strain>
    </source>
</reference>
<gene>
    <name evidence="5" type="ORF">I9W95_17010</name>
</gene>
<proteinExistence type="predicted"/>
<evidence type="ECO:0000313" key="6">
    <source>
        <dbReference type="Proteomes" id="UP000714380"/>
    </source>
</evidence>
<feature type="domain" description="HTH araC/xylS-type" evidence="4">
    <location>
        <begin position="232"/>
        <end position="330"/>
    </location>
</feature>
<keyword evidence="2" id="KW-0238">DNA-binding</keyword>
<dbReference type="PANTHER" id="PTHR47894">
    <property type="entry name" value="HTH-TYPE TRANSCRIPTIONAL REGULATOR GADX"/>
    <property type="match status" value="1"/>
</dbReference>
<dbReference type="InterPro" id="IPR009057">
    <property type="entry name" value="Homeodomain-like_sf"/>
</dbReference>
<dbReference type="RefSeq" id="WP_225677101.1">
    <property type="nucleotide sequence ID" value="NZ_JAEDAH010000104.1"/>
</dbReference>
<dbReference type="Proteomes" id="UP000714380">
    <property type="component" value="Unassembled WGS sequence"/>
</dbReference>
<sequence length="346" mass="38779">MGLLANLQVSGDLAGLARRFMEDRADTDNELYRYLQSFQPNSRISFRQWWDLLQALDDRYPEEAVAVELGRLVGPEYVGVLGHLLLSSRTLADALQGFQRYQRLLHDGDRAEASFERGLVCLSWTTDFGPSSRLSDEVLLVGLIAFVRRMVTNPLLAPAEVHFTFAQPVEADALVADLGCPVSFAQARTAVYLQPWQLNLPVSTHDSGLHSLLEQQAQALVSVLPQEDPFTVRLRQALLASIQQGQPEADVVASYLCMSVRTLFRRLSTIGLRFADVLTSVRMQLAREYLLEGRLTQSEIALLLGYSEQSAFNRAFRKVTGLPPARWLREQKNSGSTEVYSHREGL</sequence>
<name>A0ABS7ZVQ1_9GAMM</name>
<evidence type="ECO:0000313" key="5">
    <source>
        <dbReference type="EMBL" id="MCA6065298.1"/>
    </source>
</evidence>
<evidence type="ECO:0000259" key="4">
    <source>
        <dbReference type="PROSITE" id="PS01124"/>
    </source>
</evidence>
<evidence type="ECO:0000256" key="2">
    <source>
        <dbReference type="ARBA" id="ARBA00023125"/>
    </source>
</evidence>
<dbReference type="PROSITE" id="PS01124">
    <property type="entry name" value="HTH_ARAC_FAMILY_2"/>
    <property type="match status" value="1"/>
</dbReference>
<dbReference type="PANTHER" id="PTHR47894:SF1">
    <property type="entry name" value="HTH-TYPE TRANSCRIPTIONAL REGULATOR VQSM"/>
    <property type="match status" value="1"/>
</dbReference>
<keyword evidence="3" id="KW-0804">Transcription</keyword>
<keyword evidence="1" id="KW-0805">Transcription regulation</keyword>
<dbReference type="SMART" id="SM00342">
    <property type="entry name" value="HTH_ARAC"/>
    <property type="match status" value="1"/>
</dbReference>